<reference evidence="2" key="1">
    <citation type="submission" date="2016-12" db="EMBL/GenBank/DDBJ databases">
        <authorList>
            <person name="Moulin L."/>
        </authorList>
    </citation>
    <scope>NUCLEOTIDE SEQUENCE [LARGE SCALE GENOMIC DNA]</scope>
    <source>
        <strain evidence="2">STM 7183</strain>
    </source>
</reference>
<proteinExistence type="predicted"/>
<gene>
    <name evidence="2" type="ORF">BN2476_210141</name>
</gene>
<protein>
    <submittedName>
        <fullName evidence="2">Uncharacterized protein</fullName>
    </submittedName>
</protein>
<accession>A0A1N7RW49</accession>
<feature type="compositionally biased region" description="Basic and acidic residues" evidence="1">
    <location>
        <begin position="98"/>
        <end position="108"/>
    </location>
</feature>
<organism evidence="2 3">
    <name type="scientific">Paraburkholderia piptadeniae</name>
    <dbReference type="NCBI Taxonomy" id="1701573"/>
    <lineage>
        <taxon>Bacteria</taxon>
        <taxon>Pseudomonadati</taxon>
        <taxon>Pseudomonadota</taxon>
        <taxon>Betaproteobacteria</taxon>
        <taxon>Burkholderiales</taxon>
        <taxon>Burkholderiaceae</taxon>
        <taxon>Paraburkholderia</taxon>
    </lineage>
</organism>
<dbReference type="Proteomes" id="UP000195569">
    <property type="component" value="Unassembled WGS sequence"/>
</dbReference>
<evidence type="ECO:0000313" key="2">
    <source>
        <dbReference type="EMBL" id="SIT39321.1"/>
    </source>
</evidence>
<sequence>MADGARQDRERLVPATRELMTELSRYRQSLGMTAPPSRSEATRSCSRSDKLQVALQEKQQAARLEPRHRPPDGSYLHVVTIAGIRKPTRSTASTVKQIRSEPESRRTAQDGCRCFHI</sequence>
<evidence type="ECO:0000256" key="1">
    <source>
        <dbReference type="SAM" id="MobiDB-lite"/>
    </source>
</evidence>
<comment type="caution">
    <text evidence="2">The sequence shown here is derived from an EMBL/GenBank/DDBJ whole genome shotgun (WGS) entry which is preliminary data.</text>
</comment>
<evidence type="ECO:0000313" key="3">
    <source>
        <dbReference type="Proteomes" id="UP000195569"/>
    </source>
</evidence>
<feature type="region of interest" description="Disordered" evidence="1">
    <location>
        <begin position="87"/>
        <end position="111"/>
    </location>
</feature>
<feature type="region of interest" description="Disordered" evidence="1">
    <location>
        <begin position="29"/>
        <end position="74"/>
    </location>
</feature>
<keyword evidence="3" id="KW-1185">Reference proteome</keyword>
<name>A0A1N7RW49_9BURK</name>
<dbReference type="EMBL" id="CYGY02000021">
    <property type="protein sequence ID" value="SIT39321.1"/>
    <property type="molecule type" value="Genomic_DNA"/>
</dbReference>
<dbReference type="AlphaFoldDB" id="A0A1N7RW49"/>